<dbReference type="PANTHER" id="PTHR38767:SF1">
    <property type="entry name" value="DNA POLYMERASE III SUBUNIT CHI"/>
    <property type="match status" value="1"/>
</dbReference>
<dbReference type="STRING" id="56804.BAE46_10965"/>
<keyword evidence="1" id="KW-0548">Nucleotidyltransferase</keyword>
<dbReference type="Proteomes" id="UP000053586">
    <property type="component" value="Unassembled WGS sequence"/>
</dbReference>
<dbReference type="Pfam" id="PF04364">
    <property type="entry name" value="DNA_pol3_chi"/>
    <property type="match status" value="1"/>
</dbReference>
<gene>
    <name evidence="1" type="primary">holC</name>
    <name evidence="1" type="ORF">GPUN_0505</name>
</gene>
<protein>
    <submittedName>
        <fullName evidence="1">DNA polymerase III subunit chi</fullName>
        <ecNumber evidence="1">2.7.7.7</ecNumber>
    </submittedName>
</protein>
<comment type="caution">
    <text evidence="1">The sequence shown here is derived from an EMBL/GenBank/DDBJ whole genome shotgun (WGS) entry which is preliminary data.</text>
</comment>
<evidence type="ECO:0000313" key="1">
    <source>
        <dbReference type="EMBL" id="GAB54652.1"/>
    </source>
</evidence>
<dbReference type="RefSeq" id="WP_006003060.1">
    <property type="nucleotide sequence ID" value="NZ_BAET01000006.1"/>
</dbReference>
<dbReference type="AlphaFoldDB" id="H5T8L1"/>
<dbReference type="EC" id="2.7.7.7" evidence="1"/>
<dbReference type="Gene3D" id="3.40.50.10110">
    <property type="entry name" value="DNA polymerase III subunit chi"/>
    <property type="match status" value="1"/>
</dbReference>
<dbReference type="OrthoDB" id="5297568at2"/>
<dbReference type="SUPFAM" id="SSF102400">
    <property type="entry name" value="DNA polymerase III chi subunit"/>
    <property type="match status" value="1"/>
</dbReference>
<keyword evidence="2" id="KW-1185">Reference proteome</keyword>
<dbReference type="GO" id="GO:0032298">
    <property type="term" value="P:positive regulation of DNA-templated DNA replication initiation"/>
    <property type="evidence" value="ECO:0007669"/>
    <property type="project" value="TreeGrafter"/>
</dbReference>
<dbReference type="GO" id="GO:0003887">
    <property type="term" value="F:DNA-directed DNA polymerase activity"/>
    <property type="evidence" value="ECO:0007669"/>
    <property type="project" value="UniProtKB-EC"/>
</dbReference>
<reference evidence="1 2" key="1">
    <citation type="journal article" date="2012" name="J. Bacteriol.">
        <title>Genome sequence of proteorhodopsin-containing sea ice bacterium Glaciecola punicea ACAM 611T.</title>
        <authorList>
            <person name="Qin Q.-L."/>
            <person name="Xie B.-B."/>
            <person name="Shu Y.-L."/>
            <person name="Rong J.-C."/>
            <person name="Zhao D.-L."/>
            <person name="Zhang X.-Y."/>
            <person name="Chen X.-L."/>
            <person name="Zhou B.-C."/>
            <person name="Zhanga Y.-Z."/>
        </authorList>
    </citation>
    <scope>NUCLEOTIDE SEQUENCE [LARGE SCALE GENOMIC DNA]</scope>
    <source>
        <strain evidence="1 2">ACAM 611</strain>
    </source>
</reference>
<dbReference type="PANTHER" id="PTHR38767">
    <property type="entry name" value="DNA POLYMERASE III SUBUNIT CHI"/>
    <property type="match status" value="1"/>
</dbReference>
<dbReference type="InterPro" id="IPR007459">
    <property type="entry name" value="DNA_pol3_chi"/>
</dbReference>
<dbReference type="eggNOG" id="COG2927">
    <property type="taxonomic scope" value="Bacteria"/>
</dbReference>
<name>H5T8L1_9ALTE</name>
<dbReference type="GO" id="GO:0006260">
    <property type="term" value="P:DNA replication"/>
    <property type="evidence" value="ECO:0007669"/>
    <property type="project" value="InterPro"/>
</dbReference>
<reference evidence="1 2" key="2">
    <citation type="journal article" date="2017" name="Antonie Van Leeuwenhoek">
        <title>Rhizobium rhizosphaerae sp. nov., a novel species isolated from rice rhizosphere.</title>
        <authorList>
            <person name="Zhao J.J."/>
            <person name="Zhang J."/>
            <person name="Zhang R.J."/>
            <person name="Zhang C.W."/>
            <person name="Yin H.Q."/>
            <person name="Zhang X.X."/>
        </authorList>
    </citation>
    <scope>NUCLEOTIDE SEQUENCE [LARGE SCALE GENOMIC DNA]</scope>
    <source>
        <strain evidence="1 2">ACAM 611</strain>
    </source>
</reference>
<organism evidence="1 2">
    <name type="scientific">Glaciecola punicea ACAM 611</name>
    <dbReference type="NCBI Taxonomy" id="1121923"/>
    <lineage>
        <taxon>Bacteria</taxon>
        <taxon>Pseudomonadati</taxon>
        <taxon>Pseudomonadota</taxon>
        <taxon>Gammaproteobacteria</taxon>
        <taxon>Alteromonadales</taxon>
        <taxon>Alteromonadaceae</taxon>
        <taxon>Glaciecola</taxon>
    </lineage>
</organism>
<evidence type="ECO:0000313" key="2">
    <source>
        <dbReference type="Proteomes" id="UP000053586"/>
    </source>
</evidence>
<sequence>MALVTFYAISEATINAHTQTDMRVNSAQNETVSAELATELAMAADLLSEYVVSRKKVTVLCASQAQAESFDDLIWQFPANKFIPHNLYGEGPDMGTPVEIIWHSAFLSMSKLRNTAVVINLSQQFIENINNIKHIIDFVPVDENEKAKARERYKKYKQAGCQLEYKSA</sequence>
<accession>H5T8L1</accession>
<proteinExistence type="predicted"/>
<dbReference type="GO" id="GO:0003677">
    <property type="term" value="F:DNA binding"/>
    <property type="evidence" value="ECO:0007669"/>
    <property type="project" value="InterPro"/>
</dbReference>
<dbReference type="InterPro" id="IPR036768">
    <property type="entry name" value="PolIII_chi_sf"/>
</dbReference>
<keyword evidence="1" id="KW-0808">Transferase</keyword>
<dbReference type="EMBL" id="BAET01000006">
    <property type="protein sequence ID" value="GAB54652.1"/>
    <property type="molecule type" value="Genomic_DNA"/>
</dbReference>